<dbReference type="AlphaFoldDB" id="A0A2Z6SR11"/>
<comment type="caution">
    <text evidence="1">The sequence shown here is derived from an EMBL/GenBank/DDBJ whole genome shotgun (WGS) entry which is preliminary data.</text>
</comment>
<protein>
    <recommendedName>
        <fullName evidence="4">F-box domain-containing protein</fullName>
    </recommendedName>
</protein>
<reference evidence="2" key="2">
    <citation type="submission" date="2019-10" db="EMBL/GenBank/DDBJ databases">
        <title>Conservation and host-specific expression of non-tandemly repeated heterogenous ribosome RNA gene in arbuscular mycorrhizal fungi.</title>
        <authorList>
            <person name="Maeda T."/>
            <person name="Kobayashi Y."/>
            <person name="Nakagawa T."/>
            <person name="Ezawa T."/>
            <person name="Yamaguchi K."/>
            <person name="Bino T."/>
            <person name="Nishimoto Y."/>
            <person name="Shigenobu S."/>
            <person name="Kawaguchi M."/>
        </authorList>
    </citation>
    <scope>NUCLEOTIDE SEQUENCE</scope>
    <source>
        <strain evidence="2">HR1</strain>
    </source>
</reference>
<keyword evidence="3" id="KW-1185">Reference proteome</keyword>
<dbReference type="Proteomes" id="UP000247702">
    <property type="component" value="Unassembled WGS sequence"/>
</dbReference>
<sequence>MSCSKIFSGDLPELTHEILQYFHNDFPTLHSCILVNRLWCHLSIPLLWENPFAIPTKNYNFIDIYLDNLNADLKTKIYKYKLNDISLPSNGLFNYPSFIKYLNTLKIITSVGKWVEDTVRTLKPGSKYVLRDLSVPDFNKLIYTSLFKMFIENGVSLHTLSIEIFAFRTYKSCYYNIFELILQNQDFIHNVSNLKLYLGSSSGFPYQTTSNDYTLVKNRILQIINLNQNLKGILLSYDNFPLYQSLLLSKDYSNTLNTITFYYVNFNDVINLDKIFDQLNVLKSVHIIYCYPLNNSFTQQIINSIKPFKLKSLFIDKISQIESLELLLQKSGDYLENFIGYTSVYNLLLKQQLLELITKYCNNLKFLGLHGFENQITYNLIENVNQNLNYLSISKDYNVNNVYNSTILQNLGPILPSKLEYLSLCLHINESDFEVFMKNSNNIFINKLVIGQNSNDDILHYIKDFIMKEKRVKYFAFRNLKNRDLSYLIDEVKEFKLHNIIVRNFNDLYLAIKSYDFARNIDYL</sequence>
<dbReference type="OrthoDB" id="2309646at2759"/>
<gene>
    <name evidence="2" type="ORF">RCL2_000029800</name>
    <name evidence="1" type="ORF">RclHR1_09980001</name>
</gene>
<evidence type="ECO:0000313" key="3">
    <source>
        <dbReference type="Proteomes" id="UP000247702"/>
    </source>
</evidence>
<dbReference type="Proteomes" id="UP000615446">
    <property type="component" value="Unassembled WGS sequence"/>
</dbReference>
<dbReference type="EMBL" id="BEXD01004423">
    <property type="protein sequence ID" value="GBC10867.1"/>
    <property type="molecule type" value="Genomic_DNA"/>
</dbReference>
<evidence type="ECO:0008006" key="4">
    <source>
        <dbReference type="Google" id="ProtNLM"/>
    </source>
</evidence>
<proteinExistence type="predicted"/>
<evidence type="ECO:0000313" key="1">
    <source>
        <dbReference type="EMBL" id="GBC10867.1"/>
    </source>
</evidence>
<dbReference type="EMBL" id="BLAL01000004">
    <property type="protein sequence ID" value="GES72745.1"/>
    <property type="molecule type" value="Genomic_DNA"/>
</dbReference>
<reference evidence="1 3" key="1">
    <citation type="submission" date="2017-11" db="EMBL/GenBank/DDBJ databases">
        <title>The genome of Rhizophagus clarus HR1 reveals common genetic basis of auxotrophy among arbuscular mycorrhizal fungi.</title>
        <authorList>
            <person name="Kobayashi Y."/>
        </authorList>
    </citation>
    <scope>NUCLEOTIDE SEQUENCE [LARGE SCALE GENOMIC DNA]</scope>
    <source>
        <strain evidence="1 3">HR1</strain>
    </source>
</reference>
<organism evidence="1 3">
    <name type="scientific">Rhizophagus clarus</name>
    <dbReference type="NCBI Taxonomy" id="94130"/>
    <lineage>
        <taxon>Eukaryota</taxon>
        <taxon>Fungi</taxon>
        <taxon>Fungi incertae sedis</taxon>
        <taxon>Mucoromycota</taxon>
        <taxon>Glomeromycotina</taxon>
        <taxon>Glomeromycetes</taxon>
        <taxon>Glomerales</taxon>
        <taxon>Glomeraceae</taxon>
        <taxon>Rhizophagus</taxon>
    </lineage>
</organism>
<evidence type="ECO:0000313" key="2">
    <source>
        <dbReference type="EMBL" id="GES72745.1"/>
    </source>
</evidence>
<accession>A0A2Z6SR11</accession>
<dbReference type="STRING" id="94130.A0A2Z6SR11"/>
<name>A0A2Z6SR11_9GLOM</name>